<dbReference type="Gene3D" id="2.60.40.1180">
    <property type="entry name" value="Golgi alpha-mannosidase II"/>
    <property type="match status" value="2"/>
</dbReference>
<dbReference type="SUPFAM" id="SSF51011">
    <property type="entry name" value="Glycosyl hydrolase domain"/>
    <property type="match status" value="1"/>
</dbReference>
<dbReference type="EMBL" id="HBHK01017355">
    <property type="protein sequence ID" value="CAD9691329.1"/>
    <property type="molecule type" value="Transcribed_RNA"/>
</dbReference>
<name>A0A7S2WIU5_9STRA</name>
<dbReference type="InterPro" id="IPR017853">
    <property type="entry name" value="GH"/>
</dbReference>
<dbReference type="Pfam" id="PF21365">
    <property type="entry name" value="Glyco_hydro_31_3rd"/>
    <property type="match status" value="1"/>
</dbReference>
<gene>
    <name evidence="6" type="ORF">QSP1433_LOCUS10949</name>
</gene>
<dbReference type="Gene3D" id="3.20.20.80">
    <property type="entry name" value="Glycosidases"/>
    <property type="match status" value="1"/>
</dbReference>
<proteinExistence type="inferred from homology"/>
<feature type="signal peptide" evidence="3">
    <location>
        <begin position="1"/>
        <end position="19"/>
    </location>
</feature>
<dbReference type="PANTHER" id="PTHR22762">
    <property type="entry name" value="ALPHA-GLUCOSIDASE"/>
    <property type="match status" value="1"/>
</dbReference>
<dbReference type="PANTHER" id="PTHR22762:SF89">
    <property type="entry name" value="ALPHA-XYLOSIDASE"/>
    <property type="match status" value="1"/>
</dbReference>
<keyword evidence="2" id="KW-0378">Hydrolase</keyword>
<dbReference type="InterPro" id="IPR048395">
    <property type="entry name" value="Glyco_hydro_31_C"/>
</dbReference>
<sequence length="883" mass="99831">MIARLHLITLLLLFAISNGQDGRRDGISVDEEDIGATGPGKVKELLDYKATARDGATVEAGSARFTVLTDRMIRMEQDLFLDEATLTVVHRDLLVPDFESRVREDKVLEIRTSHLLLEYRIGMPFRADTLQIKSLKGDFSAWKYGDKDKENLLGTIRSLDKVGPIDLNCSSTTGTRKVSDESLHCAWGVVSRAGWSVVDDSDGLVIDPVSGWWKKPVAHKDLYFMGYGLSFKDAIQDFTRISGKPAMVPRNALGVWWTRWYQYSEADLMEIVEEFKLRSIPLDVLVLDMNWHTKPAWGGYSWDRALWPFPEETLDNLKRQGISTLANLHDNDGVVPANEAYEELASYLGVDNGTTIPFASCADQKIALGLEDIVLDRLKGLDYWWVDWQQGGSKGGCTGGRHNPTIWLNRLRGTNNIRKGSKQRDMVLGRWGGLGNHRYQVGFSGDVDKLEWSRLAFQPYFTMTAANVAYGMWSHDITGPQTNPELTMRWIQWGVYSPIIRFHERGLSAGPCSAKFMGKNTCSIGQPWDLPGRYYKAVRKSLRNRLRLLPYLYNGMRRYFDTGLSLLLPMYYEYPEEKMAYAANGKGEFPQYMFGADMMVSPIVAAANNGYLATQKVWIPPGRWIEQYSGRTHNGPKIISVVYDTDDVPVFIRAGAIVPTLDISRSHGVAARQYDHIELVVYLDPSVRQGFGHVYLDDGSTRAYLEQGGHDKVVFEYTYEQETLQFKITTPSNHGLKTINVRLFNVAPLEEHDDELQVSYDTDDFSVNLLFETPPMGPTVIHSVKTLPTLGFRGLFESLSLVKRELDTVRATDPHGALLKALASRFWLGTYAKNREVLEFEKLLATVTSELYTSAMKEVGTMSPKLVGKKRLKYVNELLKRYS</sequence>
<evidence type="ECO:0000256" key="3">
    <source>
        <dbReference type="SAM" id="SignalP"/>
    </source>
</evidence>
<organism evidence="6">
    <name type="scientific">Mucochytrium quahogii</name>
    <dbReference type="NCBI Taxonomy" id="96639"/>
    <lineage>
        <taxon>Eukaryota</taxon>
        <taxon>Sar</taxon>
        <taxon>Stramenopiles</taxon>
        <taxon>Bigyra</taxon>
        <taxon>Labyrinthulomycetes</taxon>
        <taxon>Thraustochytrida</taxon>
        <taxon>Thraustochytriidae</taxon>
        <taxon>Mucochytrium</taxon>
    </lineage>
</organism>
<comment type="similarity">
    <text evidence="1 2">Belongs to the glycosyl hydrolase 31 family.</text>
</comment>
<accession>A0A7S2WIU5</accession>
<dbReference type="GO" id="GO:0006491">
    <property type="term" value="P:N-glycan processing"/>
    <property type="evidence" value="ECO:0007669"/>
    <property type="project" value="TreeGrafter"/>
</dbReference>
<dbReference type="AlphaFoldDB" id="A0A7S2WIU5"/>
<evidence type="ECO:0000256" key="1">
    <source>
        <dbReference type="ARBA" id="ARBA00007806"/>
    </source>
</evidence>
<evidence type="ECO:0000259" key="5">
    <source>
        <dbReference type="Pfam" id="PF21365"/>
    </source>
</evidence>
<evidence type="ECO:0008006" key="7">
    <source>
        <dbReference type="Google" id="ProtNLM"/>
    </source>
</evidence>
<dbReference type="GO" id="GO:0005975">
    <property type="term" value="P:carbohydrate metabolic process"/>
    <property type="evidence" value="ECO:0007669"/>
    <property type="project" value="InterPro"/>
</dbReference>
<feature type="chain" id="PRO_5031036394" description="DUF5110 domain-containing protein" evidence="3">
    <location>
        <begin position="20"/>
        <end position="883"/>
    </location>
</feature>
<evidence type="ECO:0000259" key="4">
    <source>
        <dbReference type="Pfam" id="PF01055"/>
    </source>
</evidence>
<dbReference type="InterPro" id="IPR000322">
    <property type="entry name" value="Glyco_hydro_31_TIM"/>
</dbReference>
<dbReference type="Pfam" id="PF01055">
    <property type="entry name" value="Glyco_hydro_31_2nd"/>
    <property type="match status" value="1"/>
</dbReference>
<feature type="domain" description="Glycoside hydrolase family 31 TIM barrel" evidence="4">
    <location>
        <begin position="245"/>
        <end position="554"/>
    </location>
</feature>
<evidence type="ECO:0000256" key="2">
    <source>
        <dbReference type="RuleBase" id="RU361185"/>
    </source>
</evidence>
<keyword evidence="3" id="KW-0732">Signal</keyword>
<reference evidence="6" key="1">
    <citation type="submission" date="2021-01" db="EMBL/GenBank/DDBJ databases">
        <authorList>
            <person name="Corre E."/>
            <person name="Pelletier E."/>
            <person name="Niang G."/>
            <person name="Scheremetjew M."/>
            <person name="Finn R."/>
            <person name="Kale V."/>
            <person name="Holt S."/>
            <person name="Cochrane G."/>
            <person name="Meng A."/>
            <person name="Brown T."/>
            <person name="Cohen L."/>
        </authorList>
    </citation>
    <scope>NUCLEOTIDE SEQUENCE</scope>
    <source>
        <strain evidence="6">NY070348D</strain>
    </source>
</reference>
<protein>
    <recommendedName>
        <fullName evidence="7">DUF5110 domain-containing protein</fullName>
    </recommendedName>
</protein>
<dbReference type="InterPro" id="IPR013780">
    <property type="entry name" value="Glyco_hydro_b"/>
</dbReference>
<feature type="domain" description="Glycosyl hydrolase family 31 C-terminal" evidence="5">
    <location>
        <begin position="564"/>
        <end position="658"/>
    </location>
</feature>
<keyword evidence="2" id="KW-0326">Glycosidase</keyword>
<evidence type="ECO:0000313" key="6">
    <source>
        <dbReference type="EMBL" id="CAD9691329.1"/>
    </source>
</evidence>
<dbReference type="SUPFAM" id="SSF51445">
    <property type="entry name" value="(Trans)glycosidases"/>
    <property type="match status" value="1"/>
</dbReference>
<dbReference type="GO" id="GO:0090599">
    <property type="term" value="F:alpha-glucosidase activity"/>
    <property type="evidence" value="ECO:0007669"/>
    <property type="project" value="TreeGrafter"/>
</dbReference>